<name>W6K270_9MICO</name>
<sequence>MYSLVPVPEQLDGLTFCGLLLRCGENVADIGVGAVVGIEAVAAFDETVEFCLEQGEVPDACTHVGELAVDQYRHMRAGDVAVVAEIDDGAYLGEREACCLGGLNEAQPGEGGLVVGSVAVGTSFGCGQQAPAFVEPDGLAR</sequence>
<dbReference type="AlphaFoldDB" id="W6K270"/>
<organism evidence="1 2">
    <name type="scientific">Nostocoides australiense Ben110</name>
    <dbReference type="NCBI Taxonomy" id="1193182"/>
    <lineage>
        <taxon>Bacteria</taxon>
        <taxon>Bacillati</taxon>
        <taxon>Actinomycetota</taxon>
        <taxon>Actinomycetes</taxon>
        <taxon>Micrococcales</taxon>
        <taxon>Intrasporangiaceae</taxon>
        <taxon>Nostocoides</taxon>
    </lineage>
</organism>
<dbReference type="EMBL" id="CAJA01000514">
    <property type="protein sequence ID" value="CCH75632.1"/>
    <property type="molecule type" value="Genomic_DNA"/>
</dbReference>
<gene>
    <name evidence="1" type="ORF">BN11_860002</name>
</gene>
<keyword evidence="2" id="KW-1185">Reference proteome</keyword>
<protein>
    <submittedName>
        <fullName evidence="1">Uncharacterized protein</fullName>
    </submittedName>
</protein>
<dbReference type="AntiFam" id="ANF00227">
    <property type="entry name" value="Shadow ORF (opposite hmrR)"/>
</dbReference>
<reference evidence="1 2" key="1">
    <citation type="journal article" date="2013" name="ISME J.">
        <title>A metabolic model for members of the genus Tetrasphaera involved in enhanced biological phosphorus removal.</title>
        <authorList>
            <person name="Kristiansen R."/>
            <person name="Nguyen H.T.T."/>
            <person name="Saunders A.M."/>
            <person name="Nielsen J.L."/>
            <person name="Wimmer R."/>
            <person name="Le V.Q."/>
            <person name="McIlroy S.J."/>
            <person name="Petrovski S."/>
            <person name="Seviour R.J."/>
            <person name="Calteau A."/>
            <person name="Nielsen K.L."/>
            <person name="Nielsen P.H."/>
        </authorList>
    </citation>
    <scope>NUCLEOTIDE SEQUENCE [LARGE SCALE GENOMIC DNA]</scope>
    <source>
        <strain evidence="1 2">Ben110</strain>
    </source>
</reference>
<evidence type="ECO:0000313" key="2">
    <source>
        <dbReference type="Proteomes" id="UP000035763"/>
    </source>
</evidence>
<comment type="caution">
    <text evidence="1">The sequence shown here is derived from an EMBL/GenBank/DDBJ whole genome shotgun (WGS) entry which is preliminary data.</text>
</comment>
<accession>W6K270</accession>
<proteinExistence type="predicted"/>
<evidence type="ECO:0000313" key="1">
    <source>
        <dbReference type="EMBL" id="CCH75632.1"/>
    </source>
</evidence>
<dbReference type="Proteomes" id="UP000035763">
    <property type="component" value="Unassembled WGS sequence"/>
</dbReference>